<keyword evidence="5" id="KW-0067">ATP-binding</keyword>
<dbReference type="eggNOG" id="COG2870">
    <property type="taxonomic scope" value="Bacteria"/>
</dbReference>
<dbReference type="InterPro" id="IPR050385">
    <property type="entry name" value="Archaeal_FAD_synthase"/>
</dbReference>
<dbReference type="InterPro" id="IPR011914">
    <property type="entry name" value="RfaE_dom_II"/>
</dbReference>
<keyword evidence="7" id="KW-0119">Carbohydrate metabolism</keyword>
<dbReference type="KEGG" id="rxy:Rxyl_0711"/>
<dbReference type="Gene3D" id="3.40.50.620">
    <property type="entry name" value="HUPs"/>
    <property type="match status" value="1"/>
</dbReference>
<evidence type="ECO:0000256" key="7">
    <source>
        <dbReference type="ARBA" id="ARBA00023277"/>
    </source>
</evidence>
<evidence type="ECO:0000313" key="11">
    <source>
        <dbReference type="EMBL" id="ABG03681.1"/>
    </source>
</evidence>
<evidence type="ECO:0000256" key="6">
    <source>
        <dbReference type="ARBA" id="ARBA00023268"/>
    </source>
</evidence>
<protein>
    <recommendedName>
        <fullName evidence="1">D-glycero-beta-D-manno-heptose 1-phosphate adenylyltransferase</fullName>
        <ecNumber evidence="1">2.7.7.70</ecNumber>
    </recommendedName>
</protein>
<evidence type="ECO:0000256" key="2">
    <source>
        <dbReference type="ARBA" id="ARBA00022679"/>
    </source>
</evidence>
<dbReference type="PANTHER" id="PTHR43793">
    <property type="entry name" value="FAD SYNTHASE"/>
    <property type="match status" value="1"/>
</dbReference>
<evidence type="ECO:0000259" key="9">
    <source>
        <dbReference type="Pfam" id="PF00294"/>
    </source>
</evidence>
<dbReference type="PANTHER" id="PTHR43793:SF2">
    <property type="entry name" value="BIFUNCTIONAL PROTEIN HLDE"/>
    <property type="match status" value="1"/>
</dbReference>
<evidence type="ECO:0000256" key="5">
    <source>
        <dbReference type="ARBA" id="ARBA00022840"/>
    </source>
</evidence>
<dbReference type="AlphaFoldDB" id="Q1AY47"/>
<dbReference type="SUPFAM" id="SSF53613">
    <property type="entry name" value="Ribokinase-like"/>
    <property type="match status" value="1"/>
</dbReference>
<dbReference type="EC" id="2.7.7.70" evidence="1"/>
<organism evidence="11 12">
    <name type="scientific">Rubrobacter xylanophilus (strain DSM 9941 / JCM 11954 / NBRC 16129 / PRD-1)</name>
    <dbReference type="NCBI Taxonomy" id="266117"/>
    <lineage>
        <taxon>Bacteria</taxon>
        <taxon>Bacillati</taxon>
        <taxon>Actinomycetota</taxon>
        <taxon>Rubrobacteria</taxon>
        <taxon>Rubrobacterales</taxon>
        <taxon>Rubrobacteraceae</taxon>
        <taxon>Rubrobacter</taxon>
    </lineage>
</organism>
<dbReference type="eggNOG" id="COG0615">
    <property type="taxonomic scope" value="Bacteria"/>
</dbReference>
<evidence type="ECO:0000259" key="10">
    <source>
        <dbReference type="Pfam" id="PF01467"/>
    </source>
</evidence>
<dbReference type="EMBL" id="CP000386">
    <property type="protein sequence ID" value="ABG03681.1"/>
    <property type="molecule type" value="Genomic_DNA"/>
</dbReference>
<evidence type="ECO:0000313" key="12">
    <source>
        <dbReference type="Proteomes" id="UP000006637"/>
    </source>
</evidence>
<dbReference type="GO" id="GO:0005975">
    <property type="term" value="P:carbohydrate metabolic process"/>
    <property type="evidence" value="ECO:0007669"/>
    <property type="project" value="InterPro"/>
</dbReference>
<dbReference type="InterPro" id="IPR029056">
    <property type="entry name" value="Ribokinase-like"/>
</dbReference>
<dbReference type="InterPro" id="IPR011611">
    <property type="entry name" value="PfkB_dom"/>
</dbReference>
<dbReference type="Proteomes" id="UP000006637">
    <property type="component" value="Chromosome"/>
</dbReference>
<keyword evidence="3" id="KW-0548">Nucleotidyltransferase</keyword>
<dbReference type="GO" id="GO:0016773">
    <property type="term" value="F:phosphotransferase activity, alcohol group as acceptor"/>
    <property type="evidence" value="ECO:0007669"/>
    <property type="project" value="InterPro"/>
</dbReference>
<dbReference type="OrthoDB" id="9802794at2"/>
<reference evidence="11 12" key="1">
    <citation type="submission" date="2006-06" db="EMBL/GenBank/DDBJ databases">
        <title>Complete sequence of Rubrobacter xylanophilus DSM 9941.</title>
        <authorList>
            <consortium name="US DOE Joint Genome Institute"/>
            <person name="Copeland A."/>
            <person name="Lucas S."/>
            <person name="Lapidus A."/>
            <person name="Barry K."/>
            <person name="Detter J.C."/>
            <person name="Glavina del Rio T."/>
            <person name="Hammon N."/>
            <person name="Israni S."/>
            <person name="Dalin E."/>
            <person name="Tice H."/>
            <person name="Pitluck S."/>
            <person name="Munk A.C."/>
            <person name="Brettin T."/>
            <person name="Bruce D."/>
            <person name="Han C."/>
            <person name="Tapia R."/>
            <person name="Gilna P."/>
            <person name="Schmutz J."/>
            <person name="Larimer F."/>
            <person name="Land M."/>
            <person name="Hauser L."/>
            <person name="Kyrpides N."/>
            <person name="Lykidis A."/>
            <person name="da Costa M.S."/>
            <person name="Rainey F.A."/>
            <person name="Empadinhas N."/>
            <person name="Jolivet E."/>
            <person name="Battista J.R."/>
            <person name="Richardson P."/>
        </authorList>
    </citation>
    <scope>NUCLEOTIDE SEQUENCE [LARGE SCALE GENOMIC DNA]</scope>
    <source>
        <strain evidence="12">DSM 9941 / NBRC 16129 / PRD-1</strain>
    </source>
</reference>
<keyword evidence="4" id="KW-0547">Nucleotide-binding</keyword>
<dbReference type="SUPFAM" id="SSF52374">
    <property type="entry name" value="Nucleotidylyl transferase"/>
    <property type="match status" value="1"/>
</dbReference>
<keyword evidence="6" id="KW-0511">Multifunctional enzyme</keyword>
<dbReference type="NCBIfam" id="TIGR02199">
    <property type="entry name" value="rfaE_dom_II"/>
    <property type="match status" value="1"/>
</dbReference>
<dbReference type="Pfam" id="PF00294">
    <property type="entry name" value="PfkB"/>
    <property type="match status" value="1"/>
</dbReference>
<dbReference type="STRING" id="266117.Rxyl_0711"/>
<dbReference type="InterPro" id="IPR004821">
    <property type="entry name" value="Cyt_trans-like"/>
</dbReference>
<feature type="domain" description="Cytidyltransferase-like" evidence="10">
    <location>
        <begin position="322"/>
        <end position="415"/>
    </location>
</feature>
<comment type="catalytic activity">
    <reaction evidence="8">
        <text>D-glycero-beta-D-manno-heptose 1-phosphate + ATP + H(+) = ADP-D-glycero-beta-D-manno-heptose + diphosphate</text>
        <dbReference type="Rhea" id="RHEA:27465"/>
        <dbReference type="ChEBI" id="CHEBI:15378"/>
        <dbReference type="ChEBI" id="CHEBI:30616"/>
        <dbReference type="ChEBI" id="CHEBI:33019"/>
        <dbReference type="ChEBI" id="CHEBI:59967"/>
        <dbReference type="ChEBI" id="CHEBI:61593"/>
        <dbReference type="EC" id="2.7.7.70"/>
    </reaction>
</comment>
<accession>Q1AY47</accession>
<gene>
    <name evidence="11" type="ordered locus">Rxyl_0711</name>
</gene>
<evidence type="ECO:0000256" key="3">
    <source>
        <dbReference type="ARBA" id="ARBA00022695"/>
    </source>
</evidence>
<dbReference type="GO" id="GO:0005524">
    <property type="term" value="F:ATP binding"/>
    <property type="evidence" value="ECO:0007669"/>
    <property type="project" value="UniProtKB-KW"/>
</dbReference>
<dbReference type="RefSeq" id="WP_011563699.1">
    <property type="nucleotide sequence ID" value="NC_008148.1"/>
</dbReference>
<feature type="domain" description="Carbohydrate kinase PfkB" evidence="9">
    <location>
        <begin position="1"/>
        <end position="288"/>
    </location>
</feature>
<dbReference type="Pfam" id="PF01467">
    <property type="entry name" value="CTP_transf_like"/>
    <property type="match status" value="1"/>
</dbReference>
<evidence type="ECO:0000256" key="4">
    <source>
        <dbReference type="ARBA" id="ARBA00022741"/>
    </source>
</evidence>
<dbReference type="NCBIfam" id="TIGR00125">
    <property type="entry name" value="cyt_tran_rel"/>
    <property type="match status" value="1"/>
</dbReference>
<dbReference type="Gene3D" id="3.40.1190.20">
    <property type="match status" value="1"/>
</dbReference>
<proteinExistence type="predicted"/>
<sequence>MSRLVVVGDALLDRDVTGRATRLCPDAPVPVVEEEERRSRPGGAALAAALAAADGQEVCLICALGRDGAGEELSDLLACAGVEVVDLGLCGPTPEKIRILASGRPLLRLDREGPARPGRPGGEVEAALEAASAVLVSDYGRGVAAALRGHLVRAAARSPLLWDPHPRGSGPVPGAFLATPNAEEAALFAPGVPGGGRAAAGRRARLLLERWRAAGVAVTLGPEGAVLAGEGGSCAVPAPRAAGGDPCGAGDRFASRAASLAAAGASAREAVEGAVRAASAFVAGGGAHAFRPGAPRPPAEGRTAAEELARRVRERGGTVVATGGCFDLLHAGHVRMLEAARSLGDCLVVCLNSDASVRRLKGEDRPLVPQEERATVLRALGCVDEVLLFEEDTPEEALERLRPHIFAKGGDYELSELPEARVLARWGGEAVILPYVEGRSTSRLIREAASRAESG</sequence>
<keyword evidence="2" id="KW-0808">Transferase</keyword>
<dbReference type="PhylomeDB" id="Q1AY47"/>
<dbReference type="GO" id="GO:0016779">
    <property type="term" value="F:nucleotidyltransferase activity"/>
    <property type="evidence" value="ECO:0007669"/>
    <property type="project" value="UniProtKB-KW"/>
</dbReference>
<keyword evidence="12" id="KW-1185">Reference proteome</keyword>
<dbReference type="InterPro" id="IPR014729">
    <property type="entry name" value="Rossmann-like_a/b/a_fold"/>
</dbReference>
<evidence type="ECO:0000256" key="8">
    <source>
        <dbReference type="ARBA" id="ARBA00047428"/>
    </source>
</evidence>
<evidence type="ECO:0000256" key="1">
    <source>
        <dbReference type="ARBA" id="ARBA00012519"/>
    </source>
</evidence>
<name>Q1AY47_RUBXD</name>
<dbReference type="HOGENOM" id="CLU_021150_1_0_11"/>